<dbReference type="Proteomes" id="UP001346149">
    <property type="component" value="Unassembled WGS sequence"/>
</dbReference>
<dbReference type="Gene3D" id="1.25.10.10">
    <property type="entry name" value="Leucine-rich Repeat Variant"/>
    <property type="match status" value="1"/>
</dbReference>
<evidence type="ECO:0000256" key="3">
    <source>
        <dbReference type="ARBA" id="ARBA00022679"/>
    </source>
</evidence>
<dbReference type="GO" id="GO:0016567">
    <property type="term" value="P:protein ubiquitination"/>
    <property type="evidence" value="ECO:0007669"/>
    <property type="project" value="UniProtKB-UniRule"/>
</dbReference>
<keyword evidence="4 5" id="KW-0833">Ubl conjugation pathway</keyword>
<name>A0AAN7M529_TRANT</name>
<organism evidence="7 8">
    <name type="scientific">Trapa natans</name>
    <name type="common">Water chestnut</name>
    <dbReference type="NCBI Taxonomy" id="22666"/>
    <lineage>
        <taxon>Eukaryota</taxon>
        <taxon>Viridiplantae</taxon>
        <taxon>Streptophyta</taxon>
        <taxon>Embryophyta</taxon>
        <taxon>Tracheophyta</taxon>
        <taxon>Spermatophyta</taxon>
        <taxon>Magnoliopsida</taxon>
        <taxon>eudicotyledons</taxon>
        <taxon>Gunneridae</taxon>
        <taxon>Pentapetalae</taxon>
        <taxon>rosids</taxon>
        <taxon>malvids</taxon>
        <taxon>Myrtales</taxon>
        <taxon>Lythraceae</taxon>
        <taxon>Trapa</taxon>
    </lineage>
</organism>
<evidence type="ECO:0000313" key="8">
    <source>
        <dbReference type="Proteomes" id="UP001346149"/>
    </source>
</evidence>
<evidence type="ECO:0000256" key="2">
    <source>
        <dbReference type="ARBA" id="ARBA00004906"/>
    </source>
</evidence>
<reference evidence="7 8" key="1">
    <citation type="journal article" date="2023" name="Hortic Res">
        <title>Pangenome of water caltrop reveals structural variations and asymmetric subgenome divergence after allopolyploidization.</title>
        <authorList>
            <person name="Zhang X."/>
            <person name="Chen Y."/>
            <person name="Wang L."/>
            <person name="Yuan Y."/>
            <person name="Fang M."/>
            <person name="Shi L."/>
            <person name="Lu R."/>
            <person name="Comes H.P."/>
            <person name="Ma Y."/>
            <person name="Chen Y."/>
            <person name="Huang G."/>
            <person name="Zhou Y."/>
            <person name="Zheng Z."/>
            <person name="Qiu Y."/>
        </authorList>
    </citation>
    <scope>NUCLEOTIDE SEQUENCE [LARGE SCALE GENOMIC DNA]</scope>
    <source>
        <strain evidence="7">F231</strain>
    </source>
</reference>
<dbReference type="CDD" id="cd16664">
    <property type="entry name" value="RING-Ubox_PUB"/>
    <property type="match status" value="1"/>
</dbReference>
<dbReference type="InterPro" id="IPR016024">
    <property type="entry name" value="ARM-type_fold"/>
</dbReference>
<dbReference type="InterPro" id="IPR045210">
    <property type="entry name" value="RING-Ubox_PUB"/>
</dbReference>
<dbReference type="InterPro" id="IPR045185">
    <property type="entry name" value="PUB22/23/24-like"/>
</dbReference>
<evidence type="ECO:0000313" key="7">
    <source>
        <dbReference type="EMBL" id="KAK4790086.1"/>
    </source>
</evidence>
<dbReference type="SMART" id="SM00504">
    <property type="entry name" value="Ubox"/>
    <property type="match status" value="1"/>
</dbReference>
<comment type="pathway">
    <text evidence="2 5">Protein modification; protein ubiquitination.</text>
</comment>
<evidence type="ECO:0000256" key="4">
    <source>
        <dbReference type="ARBA" id="ARBA00022786"/>
    </source>
</evidence>
<protein>
    <recommendedName>
        <fullName evidence="5 6">U-box domain-containing protein</fullName>
        <ecNumber evidence="5">2.3.2.27</ecNumber>
    </recommendedName>
    <alternativeName>
        <fullName evidence="5">RING-type E3 ubiquitin transferase PUB</fullName>
    </alternativeName>
</protein>
<dbReference type="InterPro" id="IPR058678">
    <property type="entry name" value="ARM_PUB"/>
</dbReference>
<dbReference type="FunFam" id="3.30.40.10:FF:000442">
    <property type="entry name" value="RING-type E3 ubiquitin transferase"/>
    <property type="match status" value="1"/>
</dbReference>
<dbReference type="InterPro" id="IPR013083">
    <property type="entry name" value="Znf_RING/FYVE/PHD"/>
</dbReference>
<dbReference type="GO" id="GO:0061630">
    <property type="term" value="F:ubiquitin protein ligase activity"/>
    <property type="evidence" value="ECO:0007669"/>
    <property type="project" value="UniProtKB-UniRule"/>
</dbReference>
<dbReference type="EC" id="2.3.2.27" evidence="5"/>
<dbReference type="SUPFAM" id="SSF57850">
    <property type="entry name" value="RING/U-box"/>
    <property type="match status" value="1"/>
</dbReference>
<comment type="catalytic activity">
    <reaction evidence="1 5">
        <text>S-ubiquitinyl-[E2 ubiquitin-conjugating enzyme]-L-cysteine + [acceptor protein]-L-lysine = [E2 ubiquitin-conjugating enzyme]-L-cysteine + N(6)-ubiquitinyl-[acceptor protein]-L-lysine.</text>
        <dbReference type="EC" id="2.3.2.27"/>
    </reaction>
</comment>
<accession>A0AAN7M529</accession>
<gene>
    <name evidence="7" type="ORF">SAY86_017390</name>
</gene>
<feature type="domain" description="U-box" evidence="6">
    <location>
        <begin position="9"/>
        <end position="83"/>
    </location>
</feature>
<dbReference type="PANTHER" id="PTHR22849:SF20">
    <property type="entry name" value="U-BOX DOMAIN-CONTAINING PROTEIN 27-RELATED"/>
    <property type="match status" value="1"/>
</dbReference>
<keyword evidence="8" id="KW-1185">Reference proteome</keyword>
<dbReference type="InterPro" id="IPR003613">
    <property type="entry name" value="Ubox_domain"/>
</dbReference>
<evidence type="ECO:0000256" key="5">
    <source>
        <dbReference type="RuleBase" id="RU369093"/>
    </source>
</evidence>
<dbReference type="Pfam" id="PF25598">
    <property type="entry name" value="ARM_PUB"/>
    <property type="match status" value="1"/>
</dbReference>
<comment type="function">
    <text evidence="5">Functions as an E3 ubiquitin ligase.</text>
</comment>
<dbReference type="SUPFAM" id="SSF48371">
    <property type="entry name" value="ARM repeat"/>
    <property type="match status" value="1"/>
</dbReference>
<evidence type="ECO:0000256" key="1">
    <source>
        <dbReference type="ARBA" id="ARBA00000900"/>
    </source>
</evidence>
<dbReference type="InterPro" id="IPR011989">
    <property type="entry name" value="ARM-like"/>
</dbReference>
<evidence type="ECO:0000259" key="6">
    <source>
        <dbReference type="PROSITE" id="PS51698"/>
    </source>
</evidence>
<dbReference type="EMBL" id="JAXQNO010000010">
    <property type="protein sequence ID" value="KAK4790086.1"/>
    <property type="molecule type" value="Genomic_DNA"/>
</dbReference>
<comment type="caution">
    <text evidence="7">The sequence shown here is derived from an EMBL/GenBank/DDBJ whole genome shotgun (WGS) entry which is preliminary data.</text>
</comment>
<dbReference type="PANTHER" id="PTHR22849">
    <property type="entry name" value="WDSAM1 PROTEIN"/>
    <property type="match status" value="1"/>
</dbReference>
<dbReference type="AlphaFoldDB" id="A0AAN7M529"/>
<keyword evidence="3 5" id="KW-0808">Transferase</keyword>
<sequence length="428" mass="46179">MVSDDASVTVPSFFRCPISLDLMKYPVSTCTGVTYDRSSIQRWLDSGNNTCPATMQVLSSTDLVPNLTLQRLIDIWSLSLRLDSSDSPPSPPPSPPSDSPLSAENILSLARSITSSSSGAGIVDSLTKISRYCRESEENARFIARIDGFASHLLRLLHNAGAAAGRKNMESLELIVTMTEMVLSRADSCHSLISSARLVNPSMDSLQTFSLLVECGSVKSKIASVKIINLFATNSSEAKLVIAAEKGLLHRLLSLLSPETSQALLEAALSCLTSLSSPRSVKLTLVSLHSIIPKLSSLLGSANSTVPVIERSLELLETVLPCQEGRSALCEDPRCLELVLQRTWKVSSESTERAVAILWSVCYLAGEERAREAVARGNGLGKILVVMQSNCSPAVRQMARDLVKLLGSSNPRCLLSGYDTKTTHIMPF</sequence>
<dbReference type="PROSITE" id="PS51698">
    <property type="entry name" value="U_BOX"/>
    <property type="match status" value="1"/>
</dbReference>
<proteinExistence type="predicted"/>
<dbReference type="Pfam" id="PF04564">
    <property type="entry name" value="U-box"/>
    <property type="match status" value="1"/>
</dbReference>
<dbReference type="Gene3D" id="3.30.40.10">
    <property type="entry name" value="Zinc/RING finger domain, C3HC4 (zinc finger)"/>
    <property type="match status" value="1"/>
</dbReference>